<dbReference type="SUPFAM" id="SSF49764">
    <property type="entry name" value="HSP20-like chaperones"/>
    <property type="match status" value="1"/>
</dbReference>
<evidence type="ECO:0000256" key="1">
    <source>
        <dbReference type="SAM" id="MobiDB-lite"/>
    </source>
</evidence>
<dbReference type="OMA" id="HNADEYV"/>
<name>C1MMB4_MICPC</name>
<dbReference type="PROSITE" id="PS50853">
    <property type="entry name" value="FN3"/>
    <property type="match status" value="1"/>
</dbReference>
<dbReference type="OrthoDB" id="416217at2759"/>
<evidence type="ECO:0000259" key="2">
    <source>
        <dbReference type="PROSITE" id="PS50853"/>
    </source>
</evidence>
<dbReference type="Pfam" id="PF04969">
    <property type="entry name" value="CS"/>
    <property type="match status" value="1"/>
</dbReference>
<feature type="domain" description="CS" evidence="3">
    <location>
        <begin position="137"/>
        <end position="244"/>
    </location>
</feature>
<sequence>MPPPAEPKPKPPSAFARLKRALLAPIFGKPPNPPASVDVVARSRELRVSWRPGERTSPHNADEYVLEVSSAEPRVPFAEFYRGEACAFVVTRLQPERRFDVRVRCVNRSGASRWRAIENVRTAQVPVGCGGVGPTTRPGETYGWDQTPTTVELRVPAPDGTTPRDVRVVVRTRRLEVSCGGEIVVAGELSGDVLCQDGDYEWELRDAGEGGDGAKEVFVTLEKRVAAENVDEKYRPEAQWASVFAGREHPRVDLLELRWLRDVDYRPPQDARNVEEVAAALPGMRIDTSRDSTRERGSDGDIGDWGGNWRKSSA</sequence>
<proteinExistence type="predicted"/>
<accession>C1MMB4</accession>
<dbReference type="InterPro" id="IPR008978">
    <property type="entry name" value="HSP20-like_chaperone"/>
</dbReference>
<dbReference type="SMART" id="SM00060">
    <property type="entry name" value="FN3"/>
    <property type="match status" value="1"/>
</dbReference>
<dbReference type="RefSeq" id="XP_003056901.1">
    <property type="nucleotide sequence ID" value="XM_003056855.1"/>
</dbReference>
<organism evidence="5">
    <name type="scientific">Micromonas pusilla (strain CCMP1545)</name>
    <name type="common">Picoplanktonic green alga</name>
    <dbReference type="NCBI Taxonomy" id="564608"/>
    <lineage>
        <taxon>Eukaryota</taxon>
        <taxon>Viridiplantae</taxon>
        <taxon>Chlorophyta</taxon>
        <taxon>Mamiellophyceae</taxon>
        <taxon>Mamiellales</taxon>
        <taxon>Mamiellaceae</taxon>
        <taxon>Micromonas</taxon>
    </lineage>
</organism>
<dbReference type="CDD" id="cd00063">
    <property type="entry name" value="FN3"/>
    <property type="match status" value="1"/>
</dbReference>
<dbReference type="SUPFAM" id="SSF49265">
    <property type="entry name" value="Fibronectin type III"/>
    <property type="match status" value="1"/>
</dbReference>
<dbReference type="Proteomes" id="UP000001876">
    <property type="component" value="Unassembled WGS sequence"/>
</dbReference>
<gene>
    <name evidence="4" type="ORF">MICPUCDRAFT_56465</name>
</gene>
<feature type="region of interest" description="Disordered" evidence="1">
    <location>
        <begin position="285"/>
        <end position="314"/>
    </location>
</feature>
<evidence type="ECO:0000259" key="3">
    <source>
        <dbReference type="PROSITE" id="PS51203"/>
    </source>
</evidence>
<feature type="domain" description="Fibronectin type-III" evidence="2">
    <location>
        <begin position="30"/>
        <end position="125"/>
    </location>
</feature>
<dbReference type="KEGG" id="mpp:MICPUCDRAFT_56465"/>
<reference evidence="4 5" key="1">
    <citation type="journal article" date="2009" name="Science">
        <title>Green evolution and dynamic adaptations revealed by genomes of the marine picoeukaryotes Micromonas.</title>
        <authorList>
            <person name="Worden A.Z."/>
            <person name="Lee J.H."/>
            <person name="Mock T."/>
            <person name="Rouze P."/>
            <person name="Simmons M.P."/>
            <person name="Aerts A.L."/>
            <person name="Allen A.E."/>
            <person name="Cuvelier M.L."/>
            <person name="Derelle E."/>
            <person name="Everett M.V."/>
            <person name="Foulon E."/>
            <person name="Grimwood J."/>
            <person name="Gundlach H."/>
            <person name="Henrissat B."/>
            <person name="Napoli C."/>
            <person name="McDonald S.M."/>
            <person name="Parker M.S."/>
            <person name="Rombauts S."/>
            <person name="Salamov A."/>
            <person name="Von Dassow P."/>
            <person name="Badger J.H."/>
            <person name="Coutinho P.M."/>
            <person name="Demir E."/>
            <person name="Dubchak I."/>
            <person name="Gentemann C."/>
            <person name="Eikrem W."/>
            <person name="Gready J.E."/>
            <person name="John U."/>
            <person name="Lanier W."/>
            <person name="Lindquist E.A."/>
            <person name="Lucas S."/>
            <person name="Mayer K.F."/>
            <person name="Moreau H."/>
            <person name="Not F."/>
            <person name="Otillar R."/>
            <person name="Panaud O."/>
            <person name="Pangilinan J."/>
            <person name="Paulsen I."/>
            <person name="Piegu B."/>
            <person name="Poliakov A."/>
            <person name="Robbens S."/>
            <person name="Schmutz J."/>
            <person name="Toulza E."/>
            <person name="Wyss T."/>
            <person name="Zelensky A."/>
            <person name="Zhou K."/>
            <person name="Armbrust E.V."/>
            <person name="Bhattacharya D."/>
            <person name="Goodenough U.W."/>
            <person name="Van de Peer Y."/>
            <person name="Grigoriev I.V."/>
        </authorList>
    </citation>
    <scope>NUCLEOTIDE SEQUENCE [LARGE SCALE GENOMIC DNA]</scope>
    <source>
        <strain evidence="4 5">CCMP1545</strain>
    </source>
</reference>
<dbReference type="AlphaFoldDB" id="C1MMB4"/>
<dbReference type="Pfam" id="PF00041">
    <property type="entry name" value="fn3"/>
    <property type="match status" value="1"/>
</dbReference>
<evidence type="ECO:0000313" key="4">
    <source>
        <dbReference type="EMBL" id="EEH58546.1"/>
    </source>
</evidence>
<dbReference type="Gene3D" id="2.60.40.10">
    <property type="entry name" value="Immunoglobulins"/>
    <property type="match status" value="1"/>
</dbReference>
<keyword evidence="5" id="KW-1185">Reference proteome</keyword>
<dbReference type="InterPro" id="IPR036116">
    <property type="entry name" value="FN3_sf"/>
</dbReference>
<dbReference type="InterPro" id="IPR003961">
    <property type="entry name" value="FN3_dom"/>
</dbReference>
<protein>
    <submittedName>
        <fullName evidence="4">Predicted protein</fullName>
    </submittedName>
</protein>
<dbReference type="InterPro" id="IPR013783">
    <property type="entry name" value="Ig-like_fold"/>
</dbReference>
<dbReference type="Gene3D" id="2.60.40.790">
    <property type="match status" value="1"/>
</dbReference>
<dbReference type="GeneID" id="9682813"/>
<dbReference type="InterPro" id="IPR007052">
    <property type="entry name" value="CS_dom"/>
</dbReference>
<feature type="compositionally biased region" description="Basic and acidic residues" evidence="1">
    <location>
        <begin position="287"/>
        <end position="299"/>
    </location>
</feature>
<evidence type="ECO:0000313" key="5">
    <source>
        <dbReference type="Proteomes" id="UP000001876"/>
    </source>
</evidence>
<dbReference type="EMBL" id="GG663737">
    <property type="protein sequence ID" value="EEH58546.1"/>
    <property type="molecule type" value="Genomic_DNA"/>
</dbReference>
<dbReference type="PROSITE" id="PS51203">
    <property type="entry name" value="CS"/>
    <property type="match status" value="1"/>
</dbReference>